<feature type="compositionally biased region" description="Polar residues" evidence="2">
    <location>
        <begin position="91"/>
        <end position="108"/>
    </location>
</feature>
<feature type="region of interest" description="Disordered" evidence="2">
    <location>
        <begin position="89"/>
        <end position="110"/>
    </location>
</feature>
<evidence type="ECO:0000256" key="2">
    <source>
        <dbReference type="SAM" id="MobiDB-lite"/>
    </source>
</evidence>
<evidence type="ECO:0000256" key="1">
    <source>
        <dbReference type="SAM" id="Coils"/>
    </source>
</evidence>
<reference evidence="3" key="1">
    <citation type="journal article" date="2023" name="G3 (Bethesda)">
        <title>A reference genome for the long-term kleptoplast-retaining sea slug Elysia crispata morphotype clarki.</title>
        <authorList>
            <person name="Eastman K.E."/>
            <person name="Pendleton A.L."/>
            <person name="Shaikh M.A."/>
            <person name="Suttiyut T."/>
            <person name="Ogas R."/>
            <person name="Tomko P."/>
            <person name="Gavelis G."/>
            <person name="Widhalm J.R."/>
            <person name="Wisecaver J.H."/>
        </authorList>
    </citation>
    <scope>NUCLEOTIDE SEQUENCE</scope>
    <source>
        <strain evidence="3">ECLA1</strain>
    </source>
</reference>
<proteinExistence type="predicted"/>
<gene>
    <name evidence="3" type="ORF">RRG08_007420</name>
</gene>
<evidence type="ECO:0000313" key="4">
    <source>
        <dbReference type="Proteomes" id="UP001283361"/>
    </source>
</evidence>
<accession>A0AAE1ALT6</accession>
<dbReference type="EMBL" id="JAWDGP010001592">
    <property type="protein sequence ID" value="KAK3790023.1"/>
    <property type="molecule type" value="Genomic_DNA"/>
</dbReference>
<evidence type="ECO:0000313" key="3">
    <source>
        <dbReference type="EMBL" id="KAK3790023.1"/>
    </source>
</evidence>
<dbReference type="Proteomes" id="UP001283361">
    <property type="component" value="Unassembled WGS sequence"/>
</dbReference>
<keyword evidence="1" id="KW-0175">Coiled coil</keyword>
<feature type="compositionally biased region" description="Polar residues" evidence="2">
    <location>
        <begin position="225"/>
        <end position="241"/>
    </location>
</feature>
<dbReference type="AlphaFoldDB" id="A0AAE1ALT6"/>
<protein>
    <submittedName>
        <fullName evidence="3">Uncharacterized protein</fullName>
    </submittedName>
</protein>
<organism evidence="3 4">
    <name type="scientific">Elysia crispata</name>
    <name type="common">lettuce slug</name>
    <dbReference type="NCBI Taxonomy" id="231223"/>
    <lineage>
        <taxon>Eukaryota</taxon>
        <taxon>Metazoa</taxon>
        <taxon>Spiralia</taxon>
        <taxon>Lophotrochozoa</taxon>
        <taxon>Mollusca</taxon>
        <taxon>Gastropoda</taxon>
        <taxon>Heterobranchia</taxon>
        <taxon>Euthyneura</taxon>
        <taxon>Panpulmonata</taxon>
        <taxon>Sacoglossa</taxon>
        <taxon>Placobranchoidea</taxon>
        <taxon>Plakobranchidae</taxon>
        <taxon>Elysia</taxon>
    </lineage>
</organism>
<sequence>MCLGMAQSRDTGGRGEVLLGIEKVISSSISLNIEKKAPKMSSRSWQSGTLEDLEETVPKELISSQDSGIIGNENTNANDRTRAPGIIRGNTEVSNPSMASTVSTNSDTLPGWTESRVQEIMERGLQPLRADMKAIRSDMEEIKSTISVVRDLIKELVHRNNSSQEPGSQRPPLKNLSKPVEVGVSVEDTAPQHPTPRQEGQQQSSQRTGLPRHREDTEEGIGSVRRQSSVEAVSRTQNSQPDPDLGGELAWFKGQVDLLQKEVQSLENRQEAILMAVKVHCDATQGIIRGYSNALHEIKDSSIDTSLEEKLKETVSKILKDSLLHHAASANEVLIEGALENLHALTMGQSQRIIDKIRNPSPGNNYVFHFYIPQFEHFIGSGQNAHSLLWTVDFMQTFMIIRGVASFPAEGSHMTVELEHIIDAFQLGLDQGEVSQINVKARIKAQESSAMEDIELGEVAVSCGGNRPHTDDSRLFRLNKPIQSCEQLVQGGYNSFKNMSLLIEFEISDLTEQRSLFSALKAAMPSSLR</sequence>
<feature type="coiled-coil region" evidence="1">
    <location>
        <begin position="249"/>
        <end position="276"/>
    </location>
</feature>
<feature type="region of interest" description="Disordered" evidence="2">
    <location>
        <begin position="159"/>
        <end position="247"/>
    </location>
</feature>
<name>A0AAE1ALT6_9GAST</name>
<keyword evidence="4" id="KW-1185">Reference proteome</keyword>
<comment type="caution">
    <text evidence="3">The sequence shown here is derived from an EMBL/GenBank/DDBJ whole genome shotgun (WGS) entry which is preliminary data.</text>
</comment>
<feature type="compositionally biased region" description="Polar residues" evidence="2">
    <location>
        <begin position="198"/>
        <end position="208"/>
    </location>
</feature>